<dbReference type="PANTHER" id="PTHR30582:SF2">
    <property type="entry name" value="L,D-TRANSPEPTIDASE YCIB-RELATED"/>
    <property type="match status" value="1"/>
</dbReference>
<dbReference type="CDD" id="cd16913">
    <property type="entry name" value="YkuD_like"/>
    <property type="match status" value="1"/>
</dbReference>
<evidence type="ECO:0000256" key="2">
    <source>
        <dbReference type="ARBA" id="ARBA00022679"/>
    </source>
</evidence>
<dbReference type="GO" id="GO:0016740">
    <property type="term" value="F:transferase activity"/>
    <property type="evidence" value="ECO:0007669"/>
    <property type="project" value="UniProtKB-KW"/>
</dbReference>
<feature type="active site" description="Proton donor/acceptor" evidence="6">
    <location>
        <position position="15"/>
    </location>
</feature>
<feature type="active site" description="Nucleophile" evidence="6">
    <location>
        <position position="39"/>
    </location>
</feature>
<accession>A0A2M6WQ24</accession>
<keyword evidence="2" id="KW-0808">Transferase</keyword>
<keyword evidence="4 6" id="KW-0573">Peptidoglycan synthesis</keyword>
<dbReference type="UniPathway" id="UPA00219"/>
<keyword evidence="5 6" id="KW-0961">Cell wall biogenesis/degradation</keyword>
<evidence type="ECO:0000256" key="3">
    <source>
        <dbReference type="ARBA" id="ARBA00022960"/>
    </source>
</evidence>
<protein>
    <recommendedName>
        <fullName evidence="7">L,D-TPase catalytic domain-containing protein</fullName>
    </recommendedName>
</protein>
<evidence type="ECO:0000313" key="9">
    <source>
        <dbReference type="Proteomes" id="UP000228900"/>
    </source>
</evidence>
<dbReference type="SUPFAM" id="SSF141523">
    <property type="entry name" value="L,D-transpeptidase catalytic domain-like"/>
    <property type="match status" value="1"/>
</dbReference>
<organism evidence="8 9">
    <name type="scientific">Candidatus Falkowbacteria bacterium CG10_big_fil_rev_8_21_14_0_10_39_9</name>
    <dbReference type="NCBI Taxonomy" id="1974566"/>
    <lineage>
        <taxon>Bacteria</taxon>
        <taxon>Candidatus Falkowiibacteriota</taxon>
    </lineage>
</organism>
<comment type="caution">
    <text evidence="8">The sequence shown here is derived from an EMBL/GenBank/DDBJ whole genome shotgun (WGS) entry which is preliminary data.</text>
</comment>
<reference evidence="9" key="1">
    <citation type="submission" date="2017-09" db="EMBL/GenBank/DDBJ databases">
        <title>Depth-based differentiation of microbial function through sediment-hosted aquifers and enrichment of novel symbionts in the deep terrestrial subsurface.</title>
        <authorList>
            <person name="Probst A.J."/>
            <person name="Ladd B."/>
            <person name="Jarett J.K."/>
            <person name="Geller-Mcgrath D.E."/>
            <person name="Sieber C.M.K."/>
            <person name="Emerson J.B."/>
            <person name="Anantharaman K."/>
            <person name="Thomas B.C."/>
            <person name="Malmstrom R."/>
            <person name="Stieglmeier M."/>
            <person name="Klingl A."/>
            <person name="Woyke T."/>
            <person name="Ryan C.M."/>
            <person name="Banfield J.F."/>
        </authorList>
    </citation>
    <scope>NUCLEOTIDE SEQUENCE [LARGE SCALE GENOMIC DNA]</scope>
</reference>
<dbReference type="InterPro" id="IPR005490">
    <property type="entry name" value="LD_TPept_cat_dom"/>
</dbReference>
<dbReference type="PANTHER" id="PTHR30582">
    <property type="entry name" value="L,D-TRANSPEPTIDASE"/>
    <property type="match status" value="1"/>
</dbReference>
<dbReference type="GO" id="GO:0008360">
    <property type="term" value="P:regulation of cell shape"/>
    <property type="evidence" value="ECO:0007669"/>
    <property type="project" value="UniProtKB-UniRule"/>
</dbReference>
<dbReference type="Gene3D" id="2.40.440.10">
    <property type="entry name" value="L,D-transpeptidase catalytic domain-like"/>
    <property type="match status" value="1"/>
</dbReference>
<keyword evidence="3 6" id="KW-0133">Cell shape</keyword>
<dbReference type="GO" id="GO:0071555">
    <property type="term" value="P:cell wall organization"/>
    <property type="evidence" value="ECO:0007669"/>
    <property type="project" value="UniProtKB-UniRule"/>
</dbReference>
<dbReference type="GO" id="GO:0005576">
    <property type="term" value="C:extracellular region"/>
    <property type="evidence" value="ECO:0007669"/>
    <property type="project" value="TreeGrafter"/>
</dbReference>
<gene>
    <name evidence="8" type="ORF">COT98_01765</name>
</gene>
<dbReference type="Pfam" id="PF03734">
    <property type="entry name" value="YkuD"/>
    <property type="match status" value="1"/>
</dbReference>
<dbReference type="InterPro" id="IPR038063">
    <property type="entry name" value="Transpep_catalytic_dom"/>
</dbReference>
<dbReference type="GO" id="GO:0018104">
    <property type="term" value="P:peptidoglycan-protein cross-linking"/>
    <property type="evidence" value="ECO:0007669"/>
    <property type="project" value="TreeGrafter"/>
</dbReference>
<evidence type="ECO:0000256" key="6">
    <source>
        <dbReference type="PROSITE-ProRule" id="PRU01373"/>
    </source>
</evidence>
<dbReference type="EMBL" id="PFAQ01000030">
    <property type="protein sequence ID" value="PIT94908.1"/>
    <property type="molecule type" value="Genomic_DNA"/>
</dbReference>
<name>A0A2M6WQ24_9BACT</name>
<comment type="pathway">
    <text evidence="1 6">Cell wall biogenesis; peptidoglycan biosynthesis.</text>
</comment>
<sequence length="63" mass="6769">MPYWMGLSAAGVGIHELPEWGRGIKEGSASLGKPVSHGCIRLGVGPAKKIYEWAEIGTEVKVY</sequence>
<dbReference type="PROSITE" id="PS52029">
    <property type="entry name" value="LD_TPASE"/>
    <property type="match status" value="1"/>
</dbReference>
<dbReference type="Proteomes" id="UP000228900">
    <property type="component" value="Unassembled WGS sequence"/>
</dbReference>
<evidence type="ECO:0000259" key="7">
    <source>
        <dbReference type="PROSITE" id="PS52029"/>
    </source>
</evidence>
<evidence type="ECO:0000256" key="1">
    <source>
        <dbReference type="ARBA" id="ARBA00004752"/>
    </source>
</evidence>
<dbReference type="InterPro" id="IPR050979">
    <property type="entry name" value="LD-transpeptidase"/>
</dbReference>
<dbReference type="AlphaFoldDB" id="A0A2M6WQ24"/>
<dbReference type="GO" id="GO:0071972">
    <property type="term" value="F:peptidoglycan L,D-transpeptidase activity"/>
    <property type="evidence" value="ECO:0007669"/>
    <property type="project" value="TreeGrafter"/>
</dbReference>
<evidence type="ECO:0000256" key="4">
    <source>
        <dbReference type="ARBA" id="ARBA00022984"/>
    </source>
</evidence>
<proteinExistence type="predicted"/>
<evidence type="ECO:0000256" key="5">
    <source>
        <dbReference type="ARBA" id="ARBA00023316"/>
    </source>
</evidence>
<evidence type="ECO:0000313" key="8">
    <source>
        <dbReference type="EMBL" id="PIT94908.1"/>
    </source>
</evidence>
<feature type="domain" description="L,D-TPase catalytic" evidence="7">
    <location>
        <begin position="1"/>
        <end position="63"/>
    </location>
</feature>